<dbReference type="GO" id="GO:0005737">
    <property type="term" value="C:cytoplasm"/>
    <property type="evidence" value="ECO:0007669"/>
    <property type="project" value="UniProtKB-SubCell"/>
</dbReference>
<dbReference type="InterPro" id="IPR010723">
    <property type="entry name" value="HemN_C"/>
</dbReference>
<dbReference type="InterPro" id="IPR006638">
    <property type="entry name" value="Elp3/MiaA/NifB-like_rSAM"/>
</dbReference>
<dbReference type="SFLD" id="SFLDF00288">
    <property type="entry name" value="HemN-like__clustered_with_nucl"/>
    <property type="match status" value="1"/>
</dbReference>
<keyword evidence="7 10" id="KW-0408">Iron</keyword>
<dbReference type="PANTHER" id="PTHR13932:SF5">
    <property type="entry name" value="RADICAL S-ADENOSYL METHIONINE DOMAIN-CONTAINING PROTEIN 1, MITOCHONDRIAL"/>
    <property type="match status" value="1"/>
</dbReference>
<dbReference type="CDD" id="cd01335">
    <property type="entry name" value="Radical_SAM"/>
    <property type="match status" value="1"/>
</dbReference>
<dbReference type="Pfam" id="PF06969">
    <property type="entry name" value="HemN_C"/>
    <property type="match status" value="1"/>
</dbReference>
<keyword evidence="9 10" id="KW-0143">Chaperone</keyword>
<evidence type="ECO:0000256" key="8">
    <source>
        <dbReference type="ARBA" id="ARBA00023014"/>
    </source>
</evidence>
<feature type="domain" description="Radical SAM core" evidence="11">
    <location>
        <begin position="1"/>
        <end position="232"/>
    </location>
</feature>
<dbReference type="GO" id="GO:0004109">
    <property type="term" value="F:coproporphyrinogen oxidase activity"/>
    <property type="evidence" value="ECO:0007669"/>
    <property type="project" value="InterPro"/>
</dbReference>
<dbReference type="GO" id="GO:0046872">
    <property type="term" value="F:metal ion binding"/>
    <property type="evidence" value="ECO:0007669"/>
    <property type="project" value="UniProtKB-UniRule"/>
</dbReference>
<dbReference type="PROSITE" id="PS51918">
    <property type="entry name" value="RADICAL_SAM"/>
    <property type="match status" value="1"/>
</dbReference>
<evidence type="ECO:0000256" key="4">
    <source>
        <dbReference type="ARBA" id="ARBA00022617"/>
    </source>
</evidence>
<keyword evidence="8 10" id="KW-0411">Iron-sulfur</keyword>
<dbReference type="SFLD" id="SFLDF00562">
    <property type="entry name" value="HemN-like__clustered_with_heat"/>
    <property type="match status" value="1"/>
</dbReference>
<evidence type="ECO:0000256" key="10">
    <source>
        <dbReference type="RuleBase" id="RU364116"/>
    </source>
</evidence>
<comment type="function">
    <text evidence="10">Probably acts as a heme chaperone, transferring heme to an unknown acceptor. Binds one molecule of heme per monomer, possibly covalently. Binds 1 [4Fe-4S] cluster. The cluster is coordinated with 3 cysteines and an exchangeable S-adenosyl-L-methionine.</text>
</comment>
<keyword evidence="10" id="KW-0963">Cytoplasm</keyword>
<dbReference type="GO" id="GO:0051539">
    <property type="term" value="F:4 iron, 4 sulfur cluster binding"/>
    <property type="evidence" value="ECO:0007669"/>
    <property type="project" value="UniProtKB-UniRule"/>
</dbReference>
<dbReference type="InterPro" id="IPR058240">
    <property type="entry name" value="rSAM_sf"/>
</dbReference>
<dbReference type="InterPro" id="IPR004559">
    <property type="entry name" value="HemW-like"/>
</dbReference>
<dbReference type="Proteomes" id="UP000785783">
    <property type="component" value="Unassembled WGS sequence"/>
</dbReference>
<dbReference type="InterPro" id="IPR007197">
    <property type="entry name" value="rSAM"/>
</dbReference>
<dbReference type="SFLD" id="SFLDS00029">
    <property type="entry name" value="Radical_SAM"/>
    <property type="match status" value="1"/>
</dbReference>
<protein>
    <recommendedName>
        <fullName evidence="3 10">Heme chaperone HemW</fullName>
    </recommendedName>
</protein>
<dbReference type="InterPro" id="IPR013785">
    <property type="entry name" value="Aldolase_TIM"/>
</dbReference>
<evidence type="ECO:0000313" key="12">
    <source>
        <dbReference type="EMBL" id="MBL6762065.1"/>
    </source>
</evidence>
<evidence type="ECO:0000256" key="3">
    <source>
        <dbReference type="ARBA" id="ARBA00017228"/>
    </source>
</evidence>
<proteinExistence type="inferred from homology"/>
<dbReference type="GO" id="GO:0006779">
    <property type="term" value="P:porphyrin-containing compound biosynthetic process"/>
    <property type="evidence" value="ECO:0007669"/>
    <property type="project" value="InterPro"/>
</dbReference>
<evidence type="ECO:0000256" key="2">
    <source>
        <dbReference type="ARBA" id="ARBA00006100"/>
    </source>
</evidence>
<keyword evidence="10" id="KW-0004">4Fe-4S</keyword>
<comment type="similarity">
    <text evidence="2">Belongs to the anaerobic coproporphyrinogen-III oxidase family. HemW subfamily.</text>
</comment>
<dbReference type="SUPFAM" id="SSF102114">
    <property type="entry name" value="Radical SAM enzymes"/>
    <property type="match status" value="1"/>
</dbReference>
<comment type="caution">
    <text evidence="12">The sequence shown here is derived from an EMBL/GenBank/DDBJ whole genome shotgun (WGS) entry which is preliminary data.</text>
</comment>
<evidence type="ECO:0000256" key="7">
    <source>
        <dbReference type="ARBA" id="ARBA00023004"/>
    </source>
</evidence>
<dbReference type="SFLD" id="SFLDG01065">
    <property type="entry name" value="anaerobic_coproporphyrinogen-I"/>
    <property type="match status" value="1"/>
</dbReference>
<comment type="subcellular location">
    <subcellularLocation>
        <location evidence="10">Cytoplasm</location>
    </subcellularLocation>
</comment>
<keyword evidence="5 10" id="KW-0949">S-adenosyl-L-methionine</keyword>
<evidence type="ECO:0000256" key="6">
    <source>
        <dbReference type="ARBA" id="ARBA00022723"/>
    </source>
</evidence>
<dbReference type="InterPro" id="IPR034505">
    <property type="entry name" value="Coproporphyrinogen-III_oxidase"/>
</dbReference>
<organism evidence="12 13">
    <name type="scientific">PS1 clade bacterium</name>
    <dbReference type="NCBI Taxonomy" id="2175152"/>
    <lineage>
        <taxon>Bacteria</taxon>
        <taxon>Pseudomonadati</taxon>
        <taxon>Pseudomonadota</taxon>
        <taxon>Alphaproteobacteria</taxon>
        <taxon>PS1 clade</taxon>
    </lineage>
</organism>
<evidence type="ECO:0000259" key="11">
    <source>
        <dbReference type="PROSITE" id="PS51918"/>
    </source>
</evidence>
<evidence type="ECO:0000256" key="5">
    <source>
        <dbReference type="ARBA" id="ARBA00022691"/>
    </source>
</evidence>
<dbReference type="Pfam" id="PF04055">
    <property type="entry name" value="Radical_SAM"/>
    <property type="match status" value="1"/>
</dbReference>
<comment type="cofactor">
    <cofactor evidence="1">
        <name>[4Fe-4S] cluster</name>
        <dbReference type="ChEBI" id="CHEBI:49883"/>
    </cofactor>
</comment>
<keyword evidence="4 10" id="KW-0349">Heme</keyword>
<gene>
    <name evidence="12" type="ORF">ISQ19_05145</name>
</gene>
<reference evidence="12" key="1">
    <citation type="submission" date="2020-10" db="EMBL/GenBank/DDBJ databases">
        <title>Microbiome of the Black Sea water column analyzed by genome centric metagenomics.</title>
        <authorList>
            <person name="Cabello-Yeves P.J."/>
            <person name="Callieri C."/>
            <person name="Picazo A."/>
            <person name="Mehrshad M."/>
            <person name="Haro-Moreno J.M."/>
            <person name="Roda-Garcia J."/>
            <person name="Dzembekova N."/>
            <person name="Slabakova V."/>
            <person name="Slabakova N."/>
            <person name="Moncheva S."/>
            <person name="Rodriguez-Valera F."/>
        </authorList>
    </citation>
    <scope>NUCLEOTIDE SEQUENCE</scope>
    <source>
        <strain evidence="12">BS307-5m-G5</strain>
    </source>
</reference>
<sequence length="375" mass="40302">MGVYLHWPFCTAICPYCDFNVHAAHKNTATPQDWLAAYRAELRHAYELRPHGAVATVFFGGGTPSLMPPQLVGDILHEIDALWGLAENAEISLEANPVSAPQPHLQALAGAGVTRLSLGVQAFDDVALKTLGRTHSAQQARTAFEAAQAIFDSASFDLIYARPAQSLDDWRTELSAALALAPQHMSLYQLTIEPDTPFHARAAQGKLPLPDEDMAADLFELTQSLCADAGLPAYEISNHARDGHHCRHNSAIWRGGDYIGVGPGAHGRLSVDGRKHASLAEKQPAAWLAACAAHGHGWQIKPLSDAEAAEEAVMLGLRLHEGMALTALEARGIALPSARLKSLQQDGLLTARDDALQVTAKGRLLLDYIIGRLLA</sequence>
<dbReference type="Gene3D" id="3.20.20.70">
    <property type="entry name" value="Aldolase class I"/>
    <property type="match status" value="1"/>
</dbReference>
<evidence type="ECO:0000256" key="1">
    <source>
        <dbReference type="ARBA" id="ARBA00001966"/>
    </source>
</evidence>
<dbReference type="AlphaFoldDB" id="A0A937HDK3"/>
<dbReference type="EMBL" id="JADHOK010000066">
    <property type="protein sequence ID" value="MBL6762065.1"/>
    <property type="molecule type" value="Genomic_DNA"/>
</dbReference>
<dbReference type="NCBIfam" id="TIGR00539">
    <property type="entry name" value="hemN_rel"/>
    <property type="match status" value="1"/>
</dbReference>
<evidence type="ECO:0000313" key="13">
    <source>
        <dbReference type="Proteomes" id="UP000785783"/>
    </source>
</evidence>
<evidence type="ECO:0000256" key="9">
    <source>
        <dbReference type="ARBA" id="ARBA00023186"/>
    </source>
</evidence>
<dbReference type="PANTHER" id="PTHR13932">
    <property type="entry name" value="COPROPORPHYRINIGEN III OXIDASE"/>
    <property type="match status" value="1"/>
</dbReference>
<keyword evidence="6 10" id="KW-0479">Metal-binding</keyword>
<dbReference type="SMART" id="SM00729">
    <property type="entry name" value="Elp3"/>
    <property type="match status" value="1"/>
</dbReference>
<accession>A0A937HDK3</accession>
<name>A0A937HDK3_9PROT</name>